<evidence type="ECO:0000313" key="3">
    <source>
        <dbReference type="Proteomes" id="UP000007755"/>
    </source>
</evidence>
<keyword evidence="3" id="KW-1185">Reference proteome</keyword>
<evidence type="ECO:0000313" key="2">
    <source>
        <dbReference type="EMBL" id="EGI63467.1"/>
    </source>
</evidence>
<dbReference type="EMBL" id="GL888275">
    <property type="protein sequence ID" value="EGI63467.1"/>
    <property type="molecule type" value="Genomic_DNA"/>
</dbReference>
<evidence type="ECO:0000256" key="1">
    <source>
        <dbReference type="SAM" id="MobiDB-lite"/>
    </source>
</evidence>
<feature type="region of interest" description="Disordered" evidence="1">
    <location>
        <begin position="21"/>
        <end position="91"/>
    </location>
</feature>
<protein>
    <submittedName>
        <fullName evidence="2">Uncharacterized protein</fullName>
    </submittedName>
</protein>
<proteinExistence type="predicted"/>
<dbReference type="Proteomes" id="UP000007755">
    <property type="component" value="Unassembled WGS sequence"/>
</dbReference>
<sequence>MPSIAITRKPSGIFKVHFTSKLSSPALPDPTGERETKRSRLESVSLIHRPADTPFPEIAHKHLPGGSFEVPLKRQQTRPRRLAGARLGRGP</sequence>
<feature type="compositionally biased region" description="Basic and acidic residues" evidence="1">
    <location>
        <begin position="31"/>
        <end position="41"/>
    </location>
</feature>
<dbReference type="AlphaFoldDB" id="F4WQV4"/>
<organism evidence="3">
    <name type="scientific">Acromyrmex echinatior</name>
    <name type="common">Panamanian leafcutter ant</name>
    <name type="synonym">Acromyrmex octospinosus echinatior</name>
    <dbReference type="NCBI Taxonomy" id="103372"/>
    <lineage>
        <taxon>Eukaryota</taxon>
        <taxon>Metazoa</taxon>
        <taxon>Ecdysozoa</taxon>
        <taxon>Arthropoda</taxon>
        <taxon>Hexapoda</taxon>
        <taxon>Insecta</taxon>
        <taxon>Pterygota</taxon>
        <taxon>Neoptera</taxon>
        <taxon>Endopterygota</taxon>
        <taxon>Hymenoptera</taxon>
        <taxon>Apocrita</taxon>
        <taxon>Aculeata</taxon>
        <taxon>Formicoidea</taxon>
        <taxon>Formicidae</taxon>
        <taxon>Myrmicinae</taxon>
        <taxon>Acromyrmex</taxon>
    </lineage>
</organism>
<dbReference type="InParanoid" id="F4WQV4"/>
<name>F4WQV4_ACREC</name>
<reference evidence="2" key="1">
    <citation type="submission" date="2011-02" db="EMBL/GenBank/DDBJ databases">
        <title>The genome of the leaf-cutting ant Acromyrmex echinatior suggests key adaptations to social evolution and fungus farming.</title>
        <authorList>
            <person name="Nygaard S."/>
            <person name="Zhang G."/>
        </authorList>
    </citation>
    <scope>NUCLEOTIDE SEQUENCE</scope>
</reference>
<accession>F4WQV4</accession>
<gene>
    <name evidence="2" type="ORF">G5I_08196</name>
</gene>